<dbReference type="InterPro" id="IPR002371">
    <property type="entry name" value="FlgK"/>
</dbReference>
<comment type="similarity">
    <text evidence="3 7">Belongs to the flagella basal body rod proteins family.</text>
</comment>
<evidence type="ECO:0000259" key="8">
    <source>
        <dbReference type="Pfam" id="PF00460"/>
    </source>
</evidence>
<dbReference type="AlphaFoldDB" id="A0A0M0KFZ6"/>
<dbReference type="GO" id="GO:0005576">
    <property type="term" value="C:extracellular region"/>
    <property type="evidence" value="ECO:0007669"/>
    <property type="project" value="UniProtKB-SubCell"/>
</dbReference>
<feature type="domain" description="Flagellar basal-body/hook protein C-terminal" evidence="9">
    <location>
        <begin position="511"/>
        <end position="549"/>
    </location>
</feature>
<dbReference type="InterPro" id="IPR001444">
    <property type="entry name" value="Flag_bb_rod_N"/>
</dbReference>
<evidence type="ECO:0000259" key="10">
    <source>
        <dbReference type="Pfam" id="PF22638"/>
    </source>
</evidence>
<protein>
    <recommendedName>
        <fullName evidence="4 7">Flagellar hook-associated protein 1</fullName>
        <shortName evidence="7">HAP1</shortName>
    </recommendedName>
</protein>
<dbReference type="PANTHER" id="PTHR30033">
    <property type="entry name" value="FLAGELLAR HOOK-ASSOCIATED PROTEIN 1"/>
    <property type="match status" value="1"/>
</dbReference>
<dbReference type="InterPro" id="IPR010930">
    <property type="entry name" value="Flg_bb/hook_C_dom"/>
</dbReference>
<organism evidence="11">
    <name type="scientific">Halalkalibacterium halodurans</name>
    <name type="common">Bacillus halodurans</name>
    <dbReference type="NCBI Taxonomy" id="86665"/>
    <lineage>
        <taxon>Bacteria</taxon>
        <taxon>Bacillati</taxon>
        <taxon>Bacillota</taxon>
        <taxon>Bacilli</taxon>
        <taxon>Bacillales</taxon>
        <taxon>Bacillaceae</taxon>
        <taxon>Halalkalibacterium (ex Joshi et al. 2022)</taxon>
    </lineage>
</organism>
<evidence type="ECO:0000256" key="4">
    <source>
        <dbReference type="ARBA" id="ARBA00016244"/>
    </source>
</evidence>
<keyword evidence="11" id="KW-0969">Cilium</keyword>
<sequence length="556" mass="61174">MATSTFHGLETARRGMMTQQAALRTVGHNIANANTPGYTRQRVNFVQTQAYPGVGRNAPSIPGQVGTGVMAGSIQRIRDAFLDLQYRQHNTQNGYWDARADALIRMEEILNDLDSNGLANQIDQFWSKLQDLSADPEDTAVRYVLREQAVSLADSFNEQYMLLEQVRDDYGNEIGVVTDHLNSLLSQLNEINAQIRKVEPSGYVTNDLYDEQDRLLDQISAIIPIEVQRVKSGGNPNPVAEGAVTVTLKGTGITLVNGADKNALQQFEVAKTENSLGDEYVSGISISNGTDTVNLNVQELPQGGLKGLIEAFGYYQDPTDIDNSEVNGLYPNMLAELNVMVRTFVEALNSAHRIGYTLEDPLTGEVSLGGDFFVFDENKPAGTLKVSDDILNNANNIAAARVNLDGLTDDARQQYQTLLAAKDFAAIRTLLEDENSFKPGAKRAFAGDGQNALLLSEIKDIRLNFNGTASTFSNYYRGVMGRAAVETSEAVSKRDSYEVLRDNVQFERNSVSQVSLDEEMTLMIQFQHAYNAAARNITQIDEMLDRIINGMGIVGR</sequence>
<keyword evidence="11" id="KW-0966">Cell projection</keyword>
<feature type="domain" description="Flagellar hook-associated protein FlgK helical" evidence="10">
    <location>
        <begin position="105"/>
        <end position="373"/>
    </location>
</feature>
<evidence type="ECO:0000256" key="3">
    <source>
        <dbReference type="ARBA" id="ARBA00009677"/>
    </source>
</evidence>
<dbReference type="Pfam" id="PF00460">
    <property type="entry name" value="Flg_bb_rod"/>
    <property type="match status" value="1"/>
</dbReference>
<reference evidence="11" key="1">
    <citation type="submission" date="2015-08" db="EMBL/GenBank/DDBJ databases">
        <title>Complete DNA Sequence of Pseudomonas syringae pv. actinidiae, the Causal Agent of Kiwifruit Canker Disease.</title>
        <authorList>
            <person name="Rikkerink E.H.A."/>
            <person name="Fineran P.C."/>
        </authorList>
    </citation>
    <scope>NUCLEOTIDE SEQUENCE</scope>
    <source>
        <strain evidence="11">DSM 13666</strain>
    </source>
</reference>
<keyword evidence="5 7" id="KW-0964">Secreted</keyword>
<proteinExistence type="inferred from homology"/>
<dbReference type="Pfam" id="PF06429">
    <property type="entry name" value="Flg_bbr_C"/>
    <property type="match status" value="1"/>
</dbReference>
<gene>
    <name evidence="7" type="primary">flgK</name>
    <name evidence="11" type="ORF">AMD02_01935</name>
</gene>
<dbReference type="GO" id="GO:0044780">
    <property type="term" value="P:bacterial-type flagellum assembly"/>
    <property type="evidence" value="ECO:0007669"/>
    <property type="project" value="InterPro"/>
</dbReference>
<evidence type="ECO:0000256" key="7">
    <source>
        <dbReference type="RuleBase" id="RU362065"/>
    </source>
</evidence>
<keyword evidence="6 7" id="KW-0975">Bacterial flagellum</keyword>
<comment type="caution">
    <text evidence="11">The sequence shown here is derived from an EMBL/GenBank/DDBJ whole genome shotgun (WGS) entry which is preliminary data.</text>
</comment>
<accession>A0A0M0KFZ6</accession>
<dbReference type="EMBL" id="LILD01000001">
    <property type="protein sequence ID" value="KOO37739.1"/>
    <property type="molecule type" value="Genomic_DNA"/>
</dbReference>
<evidence type="ECO:0000256" key="1">
    <source>
        <dbReference type="ARBA" id="ARBA00004365"/>
    </source>
</evidence>
<name>A0A0M0KFZ6_ALKHA</name>
<dbReference type="RefSeq" id="WP_053430272.1">
    <property type="nucleotide sequence ID" value="NZ_CP040441.1"/>
</dbReference>
<feature type="domain" description="Flagellar basal body rod protein N-terminal" evidence="8">
    <location>
        <begin position="9"/>
        <end position="39"/>
    </location>
</feature>
<keyword evidence="11" id="KW-0282">Flagellum</keyword>
<dbReference type="Pfam" id="PF22638">
    <property type="entry name" value="FlgK_D1"/>
    <property type="match status" value="1"/>
</dbReference>
<evidence type="ECO:0000256" key="2">
    <source>
        <dbReference type="ARBA" id="ARBA00004613"/>
    </source>
</evidence>
<dbReference type="PRINTS" id="PR01005">
    <property type="entry name" value="FLGHOOKAP1"/>
</dbReference>
<dbReference type="PATRIC" id="fig|136160.3.peg.592"/>
<dbReference type="InterPro" id="IPR053927">
    <property type="entry name" value="FlgK_helical"/>
</dbReference>
<comment type="subcellular location">
    <subcellularLocation>
        <location evidence="1 7">Bacterial flagellum</location>
    </subcellularLocation>
    <subcellularLocation>
        <location evidence="2 7">Secreted</location>
    </subcellularLocation>
</comment>
<dbReference type="PANTHER" id="PTHR30033:SF1">
    <property type="entry name" value="FLAGELLAR HOOK-ASSOCIATED PROTEIN 1"/>
    <property type="match status" value="1"/>
</dbReference>
<dbReference type="GeneID" id="87599150"/>
<dbReference type="GO" id="GO:0009424">
    <property type="term" value="C:bacterial-type flagellum hook"/>
    <property type="evidence" value="ECO:0007669"/>
    <property type="project" value="UniProtKB-UniRule"/>
</dbReference>
<dbReference type="NCBIfam" id="TIGR02492">
    <property type="entry name" value="flgK_ends"/>
    <property type="match status" value="1"/>
</dbReference>
<evidence type="ECO:0000313" key="11">
    <source>
        <dbReference type="EMBL" id="KOO37739.1"/>
    </source>
</evidence>
<dbReference type="SUPFAM" id="SSF64518">
    <property type="entry name" value="Phase 1 flagellin"/>
    <property type="match status" value="1"/>
</dbReference>
<evidence type="ECO:0000256" key="6">
    <source>
        <dbReference type="ARBA" id="ARBA00023143"/>
    </source>
</evidence>
<dbReference type="GO" id="GO:0005198">
    <property type="term" value="F:structural molecule activity"/>
    <property type="evidence" value="ECO:0007669"/>
    <property type="project" value="UniProtKB-UniRule"/>
</dbReference>
<evidence type="ECO:0000259" key="9">
    <source>
        <dbReference type="Pfam" id="PF06429"/>
    </source>
</evidence>
<evidence type="ECO:0000256" key="5">
    <source>
        <dbReference type="ARBA" id="ARBA00022525"/>
    </source>
</evidence>